<evidence type="ECO:0000259" key="8">
    <source>
        <dbReference type="Pfam" id="PF01431"/>
    </source>
</evidence>
<dbReference type="PANTHER" id="PTHR11733">
    <property type="entry name" value="ZINC METALLOPROTEASE FAMILY M13 NEPRILYSIN-RELATED"/>
    <property type="match status" value="1"/>
</dbReference>
<dbReference type="Gene3D" id="3.40.390.10">
    <property type="entry name" value="Collagenase (Catalytic Domain)"/>
    <property type="match status" value="1"/>
</dbReference>
<dbReference type="GO" id="GO:0016485">
    <property type="term" value="P:protein processing"/>
    <property type="evidence" value="ECO:0007669"/>
    <property type="project" value="TreeGrafter"/>
</dbReference>
<dbReference type="GO" id="GO:0004222">
    <property type="term" value="F:metalloendopeptidase activity"/>
    <property type="evidence" value="ECO:0007669"/>
    <property type="project" value="InterPro"/>
</dbReference>
<dbReference type="EMBL" id="JO841857">
    <property type="protein sequence ID" value="AEO33474.1"/>
    <property type="molecule type" value="mRNA"/>
</dbReference>
<dbReference type="GO" id="GO:0005886">
    <property type="term" value="C:plasma membrane"/>
    <property type="evidence" value="ECO:0007669"/>
    <property type="project" value="TreeGrafter"/>
</dbReference>
<reference evidence="10" key="1">
    <citation type="journal article" date="2011" name="PLoS ONE">
        <title>A deep insight into the sialotranscriptome of the gulf coast tick, Amblyomma maculatum.</title>
        <authorList>
            <person name="Karim S."/>
            <person name="Singh P."/>
            <person name="Ribeiro J.M."/>
        </authorList>
    </citation>
    <scope>NUCLEOTIDE SEQUENCE</scope>
    <source>
        <tissue evidence="10">Salivary gland</tissue>
    </source>
</reference>
<comment type="cofactor">
    <cofactor evidence="1">
        <name>Zn(2+)</name>
        <dbReference type="ChEBI" id="CHEBI:29105"/>
    </cofactor>
</comment>
<feature type="domain" description="Peptidase M13 C-terminal" evidence="8">
    <location>
        <begin position="335"/>
        <end position="527"/>
    </location>
</feature>
<accession>G3MJ06</accession>
<evidence type="ECO:0008006" key="11">
    <source>
        <dbReference type="Google" id="ProtNLM"/>
    </source>
</evidence>
<dbReference type="PANTHER" id="PTHR11733:SF241">
    <property type="entry name" value="GH26575P-RELATED"/>
    <property type="match status" value="1"/>
</dbReference>
<dbReference type="InterPro" id="IPR008753">
    <property type="entry name" value="Peptidase_M13_N"/>
</dbReference>
<proteinExistence type="evidence at transcript level"/>
<keyword evidence="4" id="KW-0479">Metal-binding</keyword>
<keyword evidence="5" id="KW-0378">Hydrolase</keyword>
<dbReference type="SUPFAM" id="SSF55486">
    <property type="entry name" value="Metalloproteases ('zincins'), catalytic domain"/>
    <property type="match status" value="1"/>
</dbReference>
<comment type="similarity">
    <text evidence="2">Belongs to the peptidase M13 family.</text>
</comment>
<evidence type="ECO:0000256" key="3">
    <source>
        <dbReference type="ARBA" id="ARBA00022670"/>
    </source>
</evidence>
<protein>
    <recommendedName>
        <fullName evidence="11">Peptidase M13 C-terminal domain-containing protein</fullName>
    </recommendedName>
</protein>
<dbReference type="Pfam" id="PF05649">
    <property type="entry name" value="Peptidase_M13_N"/>
    <property type="match status" value="1"/>
</dbReference>
<name>G3MJ06_AMBMU</name>
<evidence type="ECO:0000259" key="9">
    <source>
        <dbReference type="Pfam" id="PF05649"/>
    </source>
</evidence>
<dbReference type="InterPro" id="IPR000718">
    <property type="entry name" value="Peptidase_M13"/>
</dbReference>
<dbReference type="GO" id="GO:0046872">
    <property type="term" value="F:metal ion binding"/>
    <property type="evidence" value="ECO:0007669"/>
    <property type="project" value="UniProtKB-KW"/>
</dbReference>
<keyword evidence="6" id="KW-0862">Zinc</keyword>
<keyword evidence="7" id="KW-0482">Metalloprotease</keyword>
<evidence type="ECO:0000313" key="10">
    <source>
        <dbReference type="EMBL" id="AEO33474.1"/>
    </source>
</evidence>
<feature type="domain" description="Peptidase M13 N-terminal" evidence="9">
    <location>
        <begin position="17"/>
        <end position="252"/>
    </location>
</feature>
<dbReference type="InterPro" id="IPR018497">
    <property type="entry name" value="Peptidase_M13_C"/>
</dbReference>
<dbReference type="PROSITE" id="PS51885">
    <property type="entry name" value="NEPRILYSIN"/>
    <property type="match status" value="1"/>
</dbReference>
<dbReference type="AlphaFoldDB" id="G3MJ06"/>
<evidence type="ECO:0000256" key="4">
    <source>
        <dbReference type="ARBA" id="ARBA00022723"/>
    </source>
</evidence>
<evidence type="ECO:0000256" key="5">
    <source>
        <dbReference type="ARBA" id="ARBA00022801"/>
    </source>
</evidence>
<dbReference type="InterPro" id="IPR024079">
    <property type="entry name" value="MetalloPept_cat_dom_sf"/>
</dbReference>
<evidence type="ECO:0000256" key="7">
    <source>
        <dbReference type="ARBA" id="ARBA00023049"/>
    </source>
</evidence>
<evidence type="ECO:0000256" key="6">
    <source>
        <dbReference type="ARBA" id="ARBA00022833"/>
    </source>
</evidence>
<evidence type="ECO:0000256" key="1">
    <source>
        <dbReference type="ARBA" id="ARBA00001947"/>
    </source>
</evidence>
<feature type="non-terminal residue" evidence="10">
    <location>
        <position position="1"/>
    </location>
</feature>
<dbReference type="Pfam" id="PF01431">
    <property type="entry name" value="Peptidase_M13"/>
    <property type="match status" value="1"/>
</dbReference>
<organism evidence="10">
    <name type="scientific">Amblyomma maculatum</name>
    <name type="common">Gulf Coast tick</name>
    <dbReference type="NCBI Taxonomy" id="34609"/>
    <lineage>
        <taxon>Eukaryota</taxon>
        <taxon>Metazoa</taxon>
        <taxon>Ecdysozoa</taxon>
        <taxon>Arthropoda</taxon>
        <taxon>Chelicerata</taxon>
        <taxon>Arachnida</taxon>
        <taxon>Acari</taxon>
        <taxon>Parasitiformes</taxon>
        <taxon>Ixodida</taxon>
        <taxon>Ixodoidea</taxon>
        <taxon>Ixodidae</taxon>
        <taxon>Amblyomminae</taxon>
        <taxon>Amblyomma</taxon>
    </lineage>
</organism>
<sequence length="542" mass="62530">YTSRKIRSFPTCNGKIESNEKLLTTYTNFITSVLNLFVVEQPVESAERNAEGEPRRISEIACEIIEVEQKLSQLSVEARKHTQYEKRTVSEWKEKLGGPILDALGTDVSKAGEQLRSDDEVGIHLVQYFEELIKYIKELEVTKLMAYIGWFLARELADVMTLDVRNALNAFLREASKPRISVNLDPMKCIEKLIGYHGIMEKAIQYLYLTNFFKDDSIDKASNVSGPLRTIFYNFIARNTWMDVETQDKTKKWNQYLQYHVGAEKKLLNEDYIREQYNKILPLPKESSLPLYFHAYRENKFLQKLKNFGTPYIASDIWPLSPLETRSEYNEHYITTEIPAGALQRPIFKVDDSWSQVFGTVGSMTAETTTHGMIEEGRLWNDHRRGLYEWTQATKKIFKQRIKCLKQGDKDSTCRGSGKRQSFECFESTGDQAVLAAKIRDHVGLRASFAANAARVSECTCQGVNKEEIKKRNMRVFFTSFVKRYCDPDATVEDQHRVNFVMKTFKEFSVAFECEEGTKMKGQDICDIMPQDVGRSPADKEN</sequence>
<keyword evidence="3" id="KW-0645">Protease</keyword>
<evidence type="ECO:0000256" key="2">
    <source>
        <dbReference type="ARBA" id="ARBA00007357"/>
    </source>
</evidence>